<organism evidence="2 3">
    <name type="scientific">Acrocarpospora phusangensis</name>
    <dbReference type="NCBI Taxonomy" id="1070424"/>
    <lineage>
        <taxon>Bacteria</taxon>
        <taxon>Bacillati</taxon>
        <taxon>Actinomycetota</taxon>
        <taxon>Actinomycetes</taxon>
        <taxon>Streptosporangiales</taxon>
        <taxon>Streptosporangiaceae</taxon>
        <taxon>Acrocarpospora</taxon>
    </lineage>
</organism>
<reference evidence="2" key="1">
    <citation type="submission" date="2021-01" db="EMBL/GenBank/DDBJ databases">
        <title>Whole genome shotgun sequence of Acrocarpospora phusangensis NBRC 108782.</title>
        <authorList>
            <person name="Komaki H."/>
            <person name="Tamura T."/>
        </authorList>
    </citation>
    <scope>NUCLEOTIDE SEQUENCE</scope>
    <source>
        <strain evidence="2">NBRC 108782</strain>
    </source>
</reference>
<evidence type="ECO:0000313" key="3">
    <source>
        <dbReference type="Proteomes" id="UP000640052"/>
    </source>
</evidence>
<feature type="region of interest" description="Disordered" evidence="1">
    <location>
        <begin position="1"/>
        <end position="121"/>
    </location>
</feature>
<evidence type="ECO:0000313" key="2">
    <source>
        <dbReference type="EMBL" id="GIH26763.1"/>
    </source>
</evidence>
<accession>A0A919UQU0</accession>
<dbReference type="AlphaFoldDB" id="A0A919UQU0"/>
<proteinExistence type="predicted"/>
<evidence type="ECO:0008006" key="4">
    <source>
        <dbReference type="Google" id="ProtNLM"/>
    </source>
</evidence>
<name>A0A919UQU0_9ACTN</name>
<dbReference type="Proteomes" id="UP000640052">
    <property type="component" value="Unassembled WGS sequence"/>
</dbReference>
<keyword evidence="3" id="KW-1185">Reference proteome</keyword>
<evidence type="ECO:0000256" key="1">
    <source>
        <dbReference type="SAM" id="MobiDB-lite"/>
    </source>
</evidence>
<protein>
    <recommendedName>
        <fullName evidence="4">DUF3071 domain-containing protein</fullName>
    </recommendedName>
</protein>
<comment type="caution">
    <text evidence="2">The sequence shown here is derived from an EMBL/GenBank/DDBJ whole genome shotgun (WGS) entry which is preliminary data.</text>
</comment>
<sequence>MTPATEPVKAEKTPEPSTVAGPSEDTRPAVAAAIMEAEAVTETPVEEPVTVPAARVPDEPPAEPVPVPAKNGTQPTKDPKPEPPTPASVAPKPAPPRRKSRGRRASVPSWDEIMFGARKPD</sequence>
<feature type="compositionally biased region" description="Basic residues" evidence="1">
    <location>
        <begin position="95"/>
        <end position="104"/>
    </location>
</feature>
<feature type="compositionally biased region" description="Low complexity" evidence="1">
    <location>
        <begin position="29"/>
        <end position="55"/>
    </location>
</feature>
<gene>
    <name evidence="2" type="ORF">Aph01nite_50730</name>
</gene>
<dbReference type="EMBL" id="BOOA01000045">
    <property type="protein sequence ID" value="GIH26763.1"/>
    <property type="molecule type" value="Genomic_DNA"/>
</dbReference>